<protein>
    <submittedName>
        <fullName evidence="1">Uncharacterized protein</fullName>
    </submittedName>
</protein>
<reference evidence="1" key="1">
    <citation type="journal article" date="2021" name="PeerJ">
        <title>Extensive microbial diversity within the chicken gut microbiome revealed by metagenomics and culture.</title>
        <authorList>
            <person name="Gilroy R."/>
            <person name="Ravi A."/>
            <person name="Getino M."/>
            <person name="Pursley I."/>
            <person name="Horton D.L."/>
            <person name="Alikhan N.F."/>
            <person name="Baker D."/>
            <person name="Gharbi K."/>
            <person name="Hall N."/>
            <person name="Watson M."/>
            <person name="Adriaenssens E.M."/>
            <person name="Foster-Nyarko E."/>
            <person name="Jarju S."/>
            <person name="Secka A."/>
            <person name="Antonio M."/>
            <person name="Oren A."/>
            <person name="Chaudhuri R.R."/>
            <person name="La Ragione R."/>
            <person name="Hildebrand F."/>
            <person name="Pallen M.J."/>
        </authorList>
    </citation>
    <scope>NUCLEOTIDE SEQUENCE</scope>
    <source>
        <strain evidence="1">7886</strain>
    </source>
</reference>
<dbReference type="EMBL" id="DYWC01000225">
    <property type="protein sequence ID" value="HJF87675.1"/>
    <property type="molecule type" value="Genomic_DNA"/>
</dbReference>
<comment type="caution">
    <text evidence="1">The sequence shown here is derived from an EMBL/GenBank/DDBJ whole genome shotgun (WGS) entry which is preliminary data.</text>
</comment>
<name>A0A921L9X9_9LACO</name>
<sequence length="111" mass="13115">MSFHFDFDAIKRYNQKHKHKAGKQAHMIWKATCRKIPNERVHNYPDQKLQIIVNTKTHDFHIALPHRTSEIMPAKDLTVFISCWNDGKKMLKAIQQLDKKVNILWVVNPLS</sequence>
<proteinExistence type="predicted"/>
<gene>
    <name evidence="1" type="ORF">K8V88_09600</name>
</gene>
<dbReference type="Proteomes" id="UP000747013">
    <property type="component" value="Unassembled WGS sequence"/>
</dbReference>
<evidence type="ECO:0000313" key="1">
    <source>
        <dbReference type="EMBL" id="HJF87675.1"/>
    </source>
</evidence>
<dbReference type="AlphaFoldDB" id="A0A921L9X9"/>
<accession>A0A921L9X9</accession>
<organism evidence="1 2">
    <name type="scientific">Companilactobacillus farciminis</name>
    <dbReference type="NCBI Taxonomy" id="1612"/>
    <lineage>
        <taxon>Bacteria</taxon>
        <taxon>Bacillati</taxon>
        <taxon>Bacillota</taxon>
        <taxon>Bacilli</taxon>
        <taxon>Lactobacillales</taxon>
        <taxon>Lactobacillaceae</taxon>
        <taxon>Companilactobacillus</taxon>
    </lineage>
</organism>
<evidence type="ECO:0000313" key="2">
    <source>
        <dbReference type="Proteomes" id="UP000747013"/>
    </source>
</evidence>
<reference evidence="1" key="2">
    <citation type="submission" date="2021-09" db="EMBL/GenBank/DDBJ databases">
        <authorList>
            <person name="Gilroy R."/>
        </authorList>
    </citation>
    <scope>NUCLEOTIDE SEQUENCE</scope>
    <source>
        <strain evidence="1">7886</strain>
    </source>
</reference>